<gene>
    <name evidence="6" type="ORF">BY453_1126</name>
    <name evidence="7" type="ORF">C7954_102148</name>
    <name evidence="1" type="ORF">C8C78_11167</name>
    <name evidence="2" type="ORF">SAMN04488597_1146</name>
    <name evidence="3" type="ORF">SAMN04488598_10268</name>
    <name evidence="5" type="ORF">SAMN04515652_102114</name>
    <name evidence="4" type="ORF">SAMN04515654_13615</name>
</gene>
<dbReference type="EMBL" id="FOHG01000002">
    <property type="protein sequence ID" value="SES65471.1"/>
    <property type="molecule type" value="Genomic_DNA"/>
</dbReference>
<dbReference type="Proteomes" id="UP000198945">
    <property type="component" value="Unassembled WGS sequence"/>
</dbReference>
<evidence type="ECO:0000313" key="4">
    <source>
        <dbReference type="EMBL" id="SDJ23224.1"/>
    </source>
</evidence>
<dbReference type="STRING" id="54121.SAMN04515653_13715"/>
<sequence length="71" mass="8386">MKSKGENINAEMEMIKDLRKRIYGDSESSFKNKYSNHQCVFCGSENNLHLYKKKHICHTCLSDLRKNDFNN</sequence>
<dbReference type="Proteomes" id="UP000247389">
    <property type="component" value="Unassembled WGS sequence"/>
</dbReference>
<accession>A0A1G6PFE0</accession>
<name>A0A1G6PFE0_9FIRM</name>
<evidence type="ECO:0000313" key="12">
    <source>
        <dbReference type="Proteomes" id="UP000295472"/>
    </source>
</evidence>
<evidence type="ECO:0000313" key="3">
    <source>
        <dbReference type="EMBL" id="SDE80628.1"/>
    </source>
</evidence>
<dbReference type="EMBL" id="FNBJ01000002">
    <property type="protein sequence ID" value="SDE80628.1"/>
    <property type="molecule type" value="Genomic_DNA"/>
</dbReference>
<reference evidence="6 13" key="4">
    <citation type="submission" date="2019-03" db="EMBL/GenBank/DDBJ databases">
        <title>Deep subsurface shale carbon reservoir microbial communities from Ohio and West Virginia, USA.</title>
        <authorList>
            <person name="Wrighton K."/>
        </authorList>
    </citation>
    <scope>NUCLEOTIDE SEQUENCE [LARGE SCALE GENOMIC DNA]</scope>
    <source>
        <strain evidence="6 13">UTICA-S4D12</strain>
    </source>
</reference>
<dbReference type="Proteomes" id="UP000198612">
    <property type="component" value="Unassembled WGS sequence"/>
</dbReference>
<keyword evidence="10" id="KW-1185">Reference proteome</keyword>
<evidence type="ECO:0000313" key="2">
    <source>
        <dbReference type="EMBL" id="SDC78769.1"/>
    </source>
</evidence>
<dbReference type="Proteomes" id="UP000199519">
    <property type="component" value="Unassembled WGS sequence"/>
</dbReference>
<dbReference type="Proteomes" id="UP000295472">
    <property type="component" value="Unassembled WGS sequence"/>
</dbReference>
<dbReference type="OrthoDB" id="2112975at2"/>
<evidence type="ECO:0000313" key="1">
    <source>
        <dbReference type="EMBL" id="PXV66428.1"/>
    </source>
</evidence>
<evidence type="ECO:0000313" key="10">
    <source>
        <dbReference type="Proteomes" id="UP000199519"/>
    </source>
</evidence>
<dbReference type="AlphaFoldDB" id="A0A1G6PFE0"/>
<dbReference type="RefSeq" id="WP_073159259.1">
    <property type="nucleotide sequence ID" value="NZ_FMYT01000014.1"/>
</dbReference>
<reference evidence="1 11" key="3">
    <citation type="submission" date="2018-04" db="EMBL/GenBank/DDBJ databases">
        <title>Subsurface microbial communities from deep shales in Ohio and West Virginia, USA.</title>
        <authorList>
            <person name="Wrighton K."/>
        </authorList>
    </citation>
    <scope>NUCLEOTIDE SEQUENCE [LARGE SCALE GENOMIC DNA]</scope>
    <source>
        <strain evidence="7 12">DSMZ 11287</strain>
        <strain evidence="1 11">MSL28</strain>
    </source>
</reference>
<dbReference type="EMBL" id="SOAA01000012">
    <property type="protein sequence ID" value="TDS31107.1"/>
    <property type="molecule type" value="Genomic_DNA"/>
</dbReference>
<dbReference type="EMBL" id="QICM01000011">
    <property type="protein sequence ID" value="PXV66428.1"/>
    <property type="molecule type" value="Genomic_DNA"/>
</dbReference>
<protein>
    <submittedName>
        <fullName evidence="2">Uncharacterized protein</fullName>
    </submittedName>
</protein>
<evidence type="ECO:0000313" key="5">
    <source>
        <dbReference type="EMBL" id="SES65471.1"/>
    </source>
</evidence>
<dbReference type="Proteomes" id="UP000324896">
    <property type="component" value="Unassembled WGS sequence"/>
</dbReference>
<reference evidence="4 9" key="1">
    <citation type="submission" date="2016-10" db="EMBL/GenBank/DDBJ databases">
        <authorList>
            <person name="de Groot N.N."/>
        </authorList>
    </citation>
    <scope>NUCLEOTIDE SEQUENCE [LARGE SCALE GENOMIC DNA]</scope>
    <source>
        <strain evidence="4 9">WG7</strain>
    </source>
</reference>
<dbReference type="GeneID" id="57011734"/>
<proteinExistence type="predicted"/>
<evidence type="ECO:0000313" key="14">
    <source>
        <dbReference type="Proteomes" id="UP000324896"/>
    </source>
</evidence>
<dbReference type="EMBL" id="FMYT01000014">
    <property type="protein sequence ID" value="SDC78769.1"/>
    <property type="molecule type" value="Genomic_DNA"/>
</dbReference>
<evidence type="ECO:0000313" key="13">
    <source>
        <dbReference type="Proteomes" id="UP000295758"/>
    </source>
</evidence>
<evidence type="ECO:0000313" key="6">
    <source>
        <dbReference type="EMBL" id="TDS31107.1"/>
    </source>
</evidence>
<organism evidence="2 14">
    <name type="scientific">Halanaerobium congolense</name>
    <dbReference type="NCBI Taxonomy" id="54121"/>
    <lineage>
        <taxon>Bacteria</taxon>
        <taxon>Bacillati</taxon>
        <taxon>Bacillota</taxon>
        <taxon>Clostridia</taxon>
        <taxon>Halanaerobiales</taxon>
        <taxon>Halanaerobiaceae</taxon>
        <taxon>Halanaerobium</taxon>
    </lineage>
</organism>
<evidence type="ECO:0000313" key="9">
    <source>
        <dbReference type="Proteomes" id="UP000198945"/>
    </source>
</evidence>
<reference evidence="8 10" key="2">
    <citation type="submission" date="2016-10" db="EMBL/GenBank/DDBJ databases">
        <authorList>
            <person name="Varghese N."/>
            <person name="Submissions S."/>
        </authorList>
    </citation>
    <scope>NUCLEOTIDE SEQUENCE [LARGE SCALE GENOMIC DNA]</scope>
    <source>
        <strain evidence="2 14">WG10</strain>
        <strain evidence="3 10">WG2</strain>
        <strain evidence="5 8">WG5</strain>
    </source>
</reference>
<evidence type="ECO:0000313" key="7">
    <source>
        <dbReference type="EMBL" id="TDX47982.1"/>
    </source>
</evidence>
<dbReference type="EMBL" id="FNEH01000036">
    <property type="protein sequence ID" value="SDJ23224.1"/>
    <property type="molecule type" value="Genomic_DNA"/>
</dbReference>
<evidence type="ECO:0000313" key="11">
    <source>
        <dbReference type="Proteomes" id="UP000247389"/>
    </source>
</evidence>
<dbReference type="EMBL" id="SOEF01000002">
    <property type="protein sequence ID" value="TDX47982.1"/>
    <property type="molecule type" value="Genomic_DNA"/>
</dbReference>
<evidence type="ECO:0000313" key="8">
    <source>
        <dbReference type="Proteomes" id="UP000198612"/>
    </source>
</evidence>
<dbReference type="Proteomes" id="UP000295758">
    <property type="component" value="Unassembled WGS sequence"/>
</dbReference>